<dbReference type="GO" id="GO:0006275">
    <property type="term" value="P:regulation of DNA replication"/>
    <property type="evidence" value="ECO:0007669"/>
    <property type="project" value="InterPro"/>
</dbReference>
<dbReference type="GO" id="GO:0008289">
    <property type="term" value="F:lipid binding"/>
    <property type="evidence" value="ECO:0007669"/>
    <property type="project" value="UniProtKB-KW"/>
</dbReference>
<organism evidence="11 12">
    <name type="scientific">Aeoliella mucimassa</name>
    <dbReference type="NCBI Taxonomy" id="2527972"/>
    <lineage>
        <taxon>Bacteria</taxon>
        <taxon>Pseudomonadati</taxon>
        <taxon>Planctomycetota</taxon>
        <taxon>Planctomycetia</taxon>
        <taxon>Pirellulales</taxon>
        <taxon>Lacipirellulaceae</taxon>
        <taxon>Aeoliella</taxon>
    </lineage>
</organism>
<proteinExistence type="inferred from homology"/>
<keyword evidence="1" id="KW-0963">Cytoplasm</keyword>
<dbReference type="Gene3D" id="3.40.50.300">
    <property type="entry name" value="P-loop containing nucleotide triphosphate hydrolases"/>
    <property type="match status" value="1"/>
</dbReference>
<dbReference type="Pfam" id="PF00308">
    <property type="entry name" value="Bac_DnaA"/>
    <property type="match status" value="1"/>
</dbReference>
<dbReference type="InterPro" id="IPR018312">
    <property type="entry name" value="Chromosome_initiator_DnaA_CS"/>
</dbReference>
<dbReference type="InterPro" id="IPR013159">
    <property type="entry name" value="DnaA_C"/>
</dbReference>
<dbReference type="InterPro" id="IPR010921">
    <property type="entry name" value="Trp_repressor/repl_initiator"/>
</dbReference>
<dbReference type="GO" id="GO:0005524">
    <property type="term" value="F:ATP binding"/>
    <property type="evidence" value="ECO:0007669"/>
    <property type="project" value="UniProtKB-KW"/>
</dbReference>
<dbReference type="SUPFAM" id="SSF48295">
    <property type="entry name" value="TrpR-like"/>
    <property type="match status" value="1"/>
</dbReference>
<evidence type="ECO:0000256" key="2">
    <source>
        <dbReference type="ARBA" id="ARBA00022705"/>
    </source>
</evidence>
<dbReference type="SMART" id="SM00760">
    <property type="entry name" value="Bac_DnaA_C"/>
    <property type="match status" value="1"/>
</dbReference>
<dbReference type="InterPro" id="IPR020591">
    <property type="entry name" value="Chromosome_initiator_DnaA-like"/>
</dbReference>
<keyword evidence="5" id="KW-0446">Lipid-binding</keyword>
<dbReference type="GO" id="GO:0005886">
    <property type="term" value="C:plasma membrane"/>
    <property type="evidence" value="ECO:0007669"/>
    <property type="project" value="TreeGrafter"/>
</dbReference>
<accession>A0A518AGG9</accession>
<evidence type="ECO:0000256" key="8">
    <source>
        <dbReference type="RuleBase" id="RU004227"/>
    </source>
</evidence>
<evidence type="ECO:0000256" key="4">
    <source>
        <dbReference type="ARBA" id="ARBA00022840"/>
    </source>
</evidence>
<keyword evidence="3 7" id="KW-0547">Nucleotide-binding</keyword>
<dbReference type="Proteomes" id="UP000315750">
    <property type="component" value="Chromosome"/>
</dbReference>
<dbReference type="OrthoDB" id="9807019at2"/>
<dbReference type="InterPro" id="IPR003593">
    <property type="entry name" value="AAA+_ATPase"/>
</dbReference>
<dbReference type="CDD" id="cd00009">
    <property type="entry name" value="AAA"/>
    <property type="match status" value="1"/>
</dbReference>
<keyword evidence="2 7" id="KW-0235">DNA replication</keyword>
<evidence type="ECO:0000256" key="5">
    <source>
        <dbReference type="ARBA" id="ARBA00023121"/>
    </source>
</evidence>
<keyword evidence="4 7" id="KW-0067">ATP-binding</keyword>
<evidence type="ECO:0000256" key="6">
    <source>
        <dbReference type="ARBA" id="ARBA00023125"/>
    </source>
</evidence>
<dbReference type="GO" id="GO:0003688">
    <property type="term" value="F:DNA replication origin binding"/>
    <property type="evidence" value="ECO:0007669"/>
    <property type="project" value="InterPro"/>
</dbReference>
<evidence type="ECO:0000259" key="10">
    <source>
        <dbReference type="SMART" id="SM00760"/>
    </source>
</evidence>
<dbReference type="PROSITE" id="PS01008">
    <property type="entry name" value="DNAA"/>
    <property type="match status" value="1"/>
</dbReference>
<sequence length="352" mass="39206">MPRARLTARDESSSALSMQGFVAGEENRLLVAVLQAWCAVLEHDSARTRRETWSRLTSPLVLVGSTGCGKTHLAAGLADLAGDEQACFAVANDLRRDFADAIEANQARAWHDRLVAVPLLIIDDLDHLPIRGSFQQELLHLLQDREALGQKLIVTSSRPIAHLDQWLPDLANWFASGLTIEISPLGTQTRRELFEQLAATNLWQLTDSALDLLVEQTPPEPRELFRLAADMLRQFGPGARFEADTLAHFLNKRKESHAPSLRDIVRLVARYHEIPLKQLTSASRRAAVVSARATAIYLARTLTSSSYEQIGQILGGRDHTTIMHNFRKVEKSLPNEAALRAAIDDLTRLLRK</sequence>
<evidence type="ECO:0000256" key="7">
    <source>
        <dbReference type="RuleBase" id="RU000577"/>
    </source>
</evidence>
<keyword evidence="6 7" id="KW-0238">DNA-binding</keyword>
<keyword evidence="12" id="KW-1185">Reference proteome</keyword>
<dbReference type="InterPro" id="IPR013317">
    <property type="entry name" value="DnaA_dom"/>
</dbReference>
<evidence type="ECO:0000313" key="12">
    <source>
        <dbReference type="Proteomes" id="UP000315750"/>
    </source>
</evidence>
<protein>
    <recommendedName>
        <fullName evidence="7">Chromosomal replication initiator protein DnaA</fullName>
    </recommendedName>
</protein>
<comment type="similarity">
    <text evidence="8">Belongs to the DnaA family.</text>
</comment>
<evidence type="ECO:0000259" key="9">
    <source>
        <dbReference type="SMART" id="SM00382"/>
    </source>
</evidence>
<dbReference type="SMART" id="SM00382">
    <property type="entry name" value="AAA"/>
    <property type="match status" value="1"/>
</dbReference>
<dbReference type="Pfam" id="PF08299">
    <property type="entry name" value="Bac_DnaA_C"/>
    <property type="match status" value="1"/>
</dbReference>
<gene>
    <name evidence="11" type="primary">dnaA_1</name>
    <name evidence="11" type="ORF">Pan181_00010</name>
</gene>
<evidence type="ECO:0000256" key="1">
    <source>
        <dbReference type="ARBA" id="ARBA00022490"/>
    </source>
</evidence>
<dbReference type="GO" id="GO:0006270">
    <property type="term" value="P:DNA replication initiation"/>
    <property type="evidence" value="ECO:0007669"/>
    <property type="project" value="InterPro"/>
</dbReference>
<dbReference type="KEGG" id="amuc:Pan181_00010"/>
<dbReference type="PANTHER" id="PTHR30050:SF2">
    <property type="entry name" value="CHROMOSOMAL REPLICATION INITIATOR PROTEIN DNAA"/>
    <property type="match status" value="1"/>
</dbReference>
<dbReference type="AlphaFoldDB" id="A0A518AGG9"/>
<dbReference type="InterPro" id="IPR027417">
    <property type="entry name" value="P-loop_NTPase"/>
</dbReference>
<dbReference type="SUPFAM" id="SSF52540">
    <property type="entry name" value="P-loop containing nucleoside triphosphate hydrolases"/>
    <property type="match status" value="1"/>
</dbReference>
<dbReference type="EMBL" id="CP036278">
    <property type="protein sequence ID" value="QDU53823.1"/>
    <property type="molecule type" value="Genomic_DNA"/>
</dbReference>
<name>A0A518AGG9_9BACT</name>
<reference evidence="11 12" key="1">
    <citation type="submission" date="2019-02" db="EMBL/GenBank/DDBJ databases">
        <title>Deep-cultivation of Planctomycetes and their phenomic and genomic characterization uncovers novel biology.</title>
        <authorList>
            <person name="Wiegand S."/>
            <person name="Jogler M."/>
            <person name="Boedeker C."/>
            <person name="Pinto D."/>
            <person name="Vollmers J."/>
            <person name="Rivas-Marin E."/>
            <person name="Kohn T."/>
            <person name="Peeters S.H."/>
            <person name="Heuer A."/>
            <person name="Rast P."/>
            <person name="Oberbeckmann S."/>
            <person name="Bunk B."/>
            <person name="Jeske O."/>
            <person name="Meyerdierks A."/>
            <person name="Storesund J.E."/>
            <person name="Kallscheuer N."/>
            <person name="Luecker S."/>
            <person name="Lage O.M."/>
            <person name="Pohl T."/>
            <person name="Merkel B.J."/>
            <person name="Hornburger P."/>
            <person name="Mueller R.-W."/>
            <person name="Bruemmer F."/>
            <person name="Labrenz M."/>
            <person name="Spormann A.M."/>
            <person name="Op den Camp H."/>
            <person name="Overmann J."/>
            <person name="Amann R."/>
            <person name="Jetten M.S.M."/>
            <person name="Mascher T."/>
            <person name="Medema M.H."/>
            <person name="Devos D.P."/>
            <person name="Kaster A.-K."/>
            <person name="Ovreas L."/>
            <person name="Rohde M."/>
            <person name="Galperin M.Y."/>
            <person name="Jogler C."/>
        </authorList>
    </citation>
    <scope>NUCLEOTIDE SEQUENCE [LARGE SCALE GENOMIC DNA]</scope>
    <source>
        <strain evidence="11 12">Pan181</strain>
    </source>
</reference>
<dbReference type="CDD" id="cd06571">
    <property type="entry name" value="Bac_DnaA_C"/>
    <property type="match status" value="1"/>
</dbReference>
<comment type="function">
    <text evidence="7">Plays an essential role in the initiation and regulation of chromosomal replication. ATP-DnaA binds to the origin of replication (oriC) to initiate formation of the DNA replication initiation complex once per cell cycle. Binds the DnaA box (a 9 base pair repeat at the origin) and separates the double-stranded (ds)DNA. Forms a right-handed helical filament on oriC DNA; dsDNA binds to the exterior of the filament while single-stranded (ss)DNA is stabiized in the filament's interior. The ATP-DnaA-oriC complex binds and stabilizes one strand of the AT-rich DNA unwinding element (DUE), permitting loading of DNA polymerase. After initiation quickly degrades to an ADP-DnaA complex that is not apt for DNA replication. Binds acidic phospholipids.</text>
</comment>
<dbReference type="RefSeq" id="WP_145244876.1">
    <property type="nucleotide sequence ID" value="NZ_CP036278.1"/>
</dbReference>
<evidence type="ECO:0000313" key="11">
    <source>
        <dbReference type="EMBL" id="QDU53823.1"/>
    </source>
</evidence>
<feature type="domain" description="AAA+ ATPase" evidence="9">
    <location>
        <begin position="56"/>
        <end position="186"/>
    </location>
</feature>
<dbReference type="Gene3D" id="1.10.1750.10">
    <property type="match status" value="1"/>
</dbReference>
<evidence type="ECO:0000256" key="3">
    <source>
        <dbReference type="ARBA" id="ARBA00022741"/>
    </source>
</evidence>
<dbReference type="PANTHER" id="PTHR30050">
    <property type="entry name" value="CHROMOSOMAL REPLICATION INITIATOR PROTEIN DNAA"/>
    <property type="match status" value="1"/>
</dbReference>
<feature type="domain" description="Chromosomal replication initiator DnaA C-terminal" evidence="10">
    <location>
        <begin position="260"/>
        <end position="329"/>
    </location>
</feature>
<dbReference type="PRINTS" id="PR00051">
    <property type="entry name" value="DNAA"/>
</dbReference>